<organism evidence="2 3">
    <name type="scientific">Flavivirga aquatica</name>
    <dbReference type="NCBI Taxonomy" id="1849968"/>
    <lineage>
        <taxon>Bacteria</taxon>
        <taxon>Pseudomonadati</taxon>
        <taxon>Bacteroidota</taxon>
        <taxon>Flavobacteriia</taxon>
        <taxon>Flavobacteriales</taxon>
        <taxon>Flavobacteriaceae</taxon>
        <taxon>Flavivirga</taxon>
    </lineage>
</organism>
<protein>
    <submittedName>
        <fullName evidence="2">Uncharacterized protein</fullName>
    </submittedName>
</protein>
<keyword evidence="1" id="KW-1133">Transmembrane helix</keyword>
<keyword evidence="1" id="KW-0812">Transmembrane</keyword>
<evidence type="ECO:0000256" key="1">
    <source>
        <dbReference type="SAM" id="Phobius"/>
    </source>
</evidence>
<comment type="caution">
    <text evidence="2">The sequence shown here is derived from an EMBL/GenBank/DDBJ whole genome shotgun (WGS) entry which is preliminary data.</text>
</comment>
<feature type="transmembrane region" description="Helical" evidence="1">
    <location>
        <begin position="71"/>
        <end position="92"/>
    </location>
</feature>
<accession>A0A1E5SHR1</accession>
<keyword evidence="1" id="KW-0472">Membrane</keyword>
<dbReference type="Proteomes" id="UP000095713">
    <property type="component" value="Unassembled WGS sequence"/>
</dbReference>
<keyword evidence="3" id="KW-1185">Reference proteome</keyword>
<feature type="transmembrane region" description="Helical" evidence="1">
    <location>
        <begin position="41"/>
        <end position="59"/>
    </location>
</feature>
<dbReference type="OrthoDB" id="840428at2"/>
<feature type="transmembrane region" description="Helical" evidence="1">
    <location>
        <begin position="104"/>
        <end position="121"/>
    </location>
</feature>
<dbReference type="RefSeq" id="WP_069831338.1">
    <property type="nucleotide sequence ID" value="NZ_MDJD01000054.1"/>
</dbReference>
<gene>
    <name evidence="2" type="ORF">A8C32_05485</name>
</gene>
<evidence type="ECO:0000313" key="3">
    <source>
        <dbReference type="Proteomes" id="UP000095713"/>
    </source>
</evidence>
<reference evidence="2 3" key="1">
    <citation type="submission" date="2016-05" db="EMBL/GenBank/DDBJ databases">
        <title>Draft Genome Sequence of Algibacter sp. Strain SK-16 Isolated from the Surface Water of Aburatsubo Inlet.</title>
        <authorList>
            <person name="Wong S.-K."/>
            <person name="Yoshizawa S."/>
            <person name="Nakajima Y."/>
            <person name="Ogura Y."/>
            <person name="Tetsuya H."/>
            <person name="Hamasaki K."/>
        </authorList>
    </citation>
    <scope>NUCLEOTIDE SEQUENCE [LARGE SCALE GENOMIC DNA]</scope>
    <source>
        <strain evidence="2 3">SK-16</strain>
    </source>
</reference>
<proteinExistence type="predicted"/>
<dbReference type="AlphaFoldDB" id="A0A1E5SHR1"/>
<evidence type="ECO:0000313" key="2">
    <source>
        <dbReference type="EMBL" id="OEJ98652.1"/>
    </source>
</evidence>
<dbReference type="EMBL" id="MDJD01000054">
    <property type="protein sequence ID" value="OEJ98652.1"/>
    <property type="molecule type" value="Genomic_DNA"/>
</dbReference>
<name>A0A1E5SHR1_9FLAO</name>
<dbReference type="STRING" id="1849968.A8C32_05485"/>
<feature type="transmembrane region" description="Helical" evidence="1">
    <location>
        <begin position="7"/>
        <end position="29"/>
    </location>
</feature>
<sequence length="131" mass="14658">MISKNLFSIVCGILVWILGVSFYLLSFYVPILENPELQSNIALALGIIPSACIGTYLFYTKSHIKPSQLGLTFVMVATLLDVIITVPVFIIPNGGSYSEFFGDPMFYTIVVEFYFIVFYLGNHLTNKKIKA</sequence>